<sequence length="525" mass="56477">MLTALAPELGLRLPEVLTDVVTSNFGRIRNLAVASRGPFRLCGKVGQLLAKVTCTTRLQQPSDALPWSGCVPAVGTVCTARCPSPTMGPGYKAVCTLIDNTATWQVTGGCPPVNGRIVLQADPALCVTPPALDDDWQIKLQGSNKTCIGVGGGGRQNRVQVVVYRCDGTANQRWVRDPVGALRPLHALGSCMDIPDSNFQAGTRVQLFDCNKSKAQLFSADFMPYIEAGVVQPKADTSLCIAAPELGLGKPASLQPCNSNNLHFIYSTDGSLRVEDTEYCLKVHGYRAENNAAVGVWECTGQNPQRWWKDPDGALHPLHAFAYCLDVPFSNFRRGTALQIFGCNQTPAQQFVADIMPQWPAPAYLGCFRDKGSSSGRSAMTSQRLAASPSTLLQHSTNFSLLLLPLLQLIPLYQLVLPGGPIHRGCVTDEKAFIKGLPAEVSLNNVDGLLIGYNTAKAFALMNGAKYFALARTDTGGYGYIFDAEPTTAPMLNVTVNGSSGCYSPCADDASTRLDVQSVRQCRWL</sequence>
<dbReference type="SMART" id="SM00458">
    <property type="entry name" value="RICIN"/>
    <property type="match status" value="2"/>
</dbReference>
<organism evidence="2 3">
    <name type="scientific">Tetradesmus obliquus</name>
    <name type="common">Green alga</name>
    <name type="synonym">Acutodesmus obliquus</name>
    <dbReference type="NCBI Taxonomy" id="3088"/>
    <lineage>
        <taxon>Eukaryota</taxon>
        <taxon>Viridiplantae</taxon>
        <taxon>Chlorophyta</taxon>
        <taxon>core chlorophytes</taxon>
        <taxon>Chlorophyceae</taxon>
        <taxon>CS clade</taxon>
        <taxon>Sphaeropleales</taxon>
        <taxon>Scenedesmaceae</taxon>
        <taxon>Tetradesmus</taxon>
    </lineage>
</organism>
<dbReference type="Pfam" id="PF00652">
    <property type="entry name" value="Ricin_B_lectin"/>
    <property type="match status" value="1"/>
</dbReference>
<name>A0A383W891_TETOB</name>
<dbReference type="InterPro" id="IPR000772">
    <property type="entry name" value="Ricin_B_lectin"/>
</dbReference>
<dbReference type="EMBL" id="FNXT01001172">
    <property type="protein sequence ID" value="SZX72896.1"/>
    <property type="molecule type" value="Genomic_DNA"/>
</dbReference>
<protein>
    <recommendedName>
        <fullName evidence="1">Ricin B lectin domain-containing protein</fullName>
    </recommendedName>
</protein>
<dbReference type="PROSITE" id="PS50231">
    <property type="entry name" value="RICIN_B_LECTIN"/>
    <property type="match status" value="1"/>
</dbReference>
<dbReference type="InterPro" id="IPR035992">
    <property type="entry name" value="Ricin_B-like_lectins"/>
</dbReference>
<evidence type="ECO:0000259" key="1">
    <source>
        <dbReference type="SMART" id="SM00458"/>
    </source>
</evidence>
<dbReference type="SUPFAM" id="SSF50370">
    <property type="entry name" value="Ricin B-like lectins"/>
    <property type="match status" value="1"/>
</dbReference>
<evidence type="ECO:0000313" key="3">
    <source>
        <dbReference type="Proteomes" id="UP000256970"/>
    </source>
</evidence>
<gene>
    <name evidence="2" type="ORF">BQ4739_LOCUS13032</name>
</gene>
<reference evidence="2 3" key="1">
    <citation type="submission" date="2016-10" db="EMBL/GenBank/DDBJ databases">
        <authorList>
            <person name="Cai Z."/>
        </authorList>
    </citation>
    <scope>NUCLEOTIDE SEQUENCE [LARGE SCALE GENOMIC DNA]</scope>
</reference>
<feature type="domain" description="Ricin B lectin" evidence="1">
    <location>
        <begin position="101"/>
        <end position="221"/>
    </location>
</feature>
<dbReference type="AlphaFoldDB" id="A0A383W891"/>
<accession>A0A383W891</accession>
<dbReference type="Proteomes" id="UP000256970">
    <property type="component" value="Unassembled WGS sequence"/>
</dbReference>
<proteinExistence type="predicted"/>
<evidence type="ECO:0000313" key="2">
    <source>
        <dbReference type="EMBL" id="SZX72896.1"/>
    </source>
</evidence>
<dbReference type="Gene3D" id="2.80.10.50">
    <property type="match status" value="2"/>
</dbReference>
<dbReference type="CDD" id="cd00161">
    <property type="entry name" value="beta-trefoil_Ricin-like"/>
    <property type="match status" value="1"/>
</dbReference>
<feature type="domain" description="Ricin B lectin" evidence="1">
    <location>
        <begin position="229"/>
        <end position="354"/>
    </location>
</feature>
<keyword evidence="3" id="KW-1185">Reference proteome</keyword>